<evidence type="ECO:0000313" key="2">
    <source>
        <dbReference type="Proteomes" id="UP000011182"/>
    </source>
</evidence>
<sequence length="60" mass="7013">MHLFFAGKAKIAKKFCVSGLEIEKGVLLLDKFLYNSTSFFRKRQNIGMILAFLFMRRHIS</sequence>
<name>A0A9W5LLS9_9BACI</name>
<organism evidence="1 2">
    <name type="scientific">Bacillus inaquosorum KCTC 13429</name>
    <dbReference type="NCBI Taxonomy" id="1236548"/>
    <lineage>
        <taxon>Bacteria</taxon>
        <taxon>Bacillati</taxon>
        <taxon>Bacillota</taxon>
        <taxon>Bacilli</taxon>
        <taxon>Bacillales</taxon>
        <taxon>Bacillaceae</taxon>
        <taxon>Bacillus</taxon>
    </lineage>
</organism>
<dbReference type="Proteomes" id="UP000011182">
    <property type="component" value="Unassembled WGS sequence"/>
</dbReference>
<dbReference type="AlphaFoldDB" id="A0A9W5LLS9"/>
<evidence type="ECO:0000313" key="1">
    <source>
        <dbReference type="EMBL" id="ELS63084.1"/>
    </source>
</evidence>
<reference evidence="1 2" key="1">
    <citation type="journal article" date="2014" name="Syst. Appl. Microbiol.">
        <title>Genomic insights into the taxonomic status of the three subspecies of Bacillus subtilis.</title>
        <authorList>
            <person name="Yi H."/>
            <person name="Chun J."/>
            <person name="Cha C.J."/>
        </authorList>
    </citation>
    <scope>NUCLEOTIDE SEQUENCE [LARGE SCALE GENOMIC DNA]</scope>
    <source>
        <strain evidence="1 2">KCTC 13429</strain>
    </source>
</reference>
<accession>A0A9W5LLS9</accession>
<dbReference type="EMBL" id="AMXN01000001">
    <property type="protein sequence ID" value="ELS63084.1"/>
    <property type="molecule type" value="Genomic_DNA"/>
</dbReference>
<keyword evidence="2" id="KW-1185">Reference proteome</keyword>
<gene>
    <name evidence="1" type="ORF">BSI_04750</name>
</gene>
<protein>
    <submittedName>
        <fullName evidence="1">Uncharacterized protein</fullName>
    </submittedName>
</protein>
<comment type="caution">
    <text evidence="1">The sequence shown here is derived from an EMBL/GenBank/DDBJ whole genome shotgun (WGS) entry which is preliminary data.</text>
</comment>
<proteinExistence type="predicted"/>